<evidence type="ECO:0000313" key="2">
    <source>
        <dbReference type="Proteomes" id="UP000291117"/>
    </source>
</evidence>
<proteinExistence type="predicted"/>
<keyword evidence="2" id="KW-1185">Reference proteome</keyword>
<protein>
    <recommendedName>
        <fullName evidence="3">RES domain-containing protein</fullName>
    </recommendedName>
</protein>
<dbReference type="AlphaFoldDB" id="A0A4R0NEK1"/>
<dbReference type="OrthoDB" id="761857at2"/>
<organism evidence="1 2">
    <name type="scientific">Pedobacter hiemivivus</name>
    <dbReference type="NCBI Taxonomy" id="2530454"/>
    <lineage>
        <taxon>Bacteria</taxon>
        <taxon>Pseudomonadati</taxon>
        <taxon>Bacteroidota</taxon>
        <taxon>Sphingobacteriia</taxon>
        <taxon>Sphingobacteriales</taxon>
        <taxon>Sphingobacteriaceae</taxon>
        <taxon>Pedobacter</taxon>
    </lineage>
</organism>
<evidence type="ECO:0000313" key="1">
    <source>
        <dbReference type="EMBL" id="TCC98775.1"/>
    </source>
</evidence>
<gene>
    <name evidence="1" type="ORF">EZ444_05735</name>
</gene>
<dbReference type="EMBL" id="SJSM01000002">
    <property type="protein sequence ID" value="TCC98775.1"/>
    <property type="molecule type" value="Genomic_DNA"/>
</dbReference>
<dbReference type="RefSeq" id="WP_131607755.1">
    <property type="nucleotide sequence ID" value="NZ_SJSM01000002.1"/>
</dbReference>
<sequence>MVNDLNIKEIHEVLNELRNLDLKNIKAEWIKELLGKLYKHIGVQHKVEKGRFVQRTVLLDGEQEDFFPKDIQRISYNPNGSAMGRCNFDGESIFYGCIASEIIEAYNCSGMETLPLGLGGLRQHRFVTGNWLLAEDTEFLFLGGAKNLTYLSNAGKDRHNTFHRILGSYKEYILPLYAIDNFICEQFSKEVHVDEPWQYNISAAYVQLLKESGAKGLIYPSVKSGGAGTNLILFKDQVDNGLITFDSCVYGIYYMRDDETVNEYLMNATEIDGKLVWKDVYIGRIPRVVRDYYLGRTDTNPLAGRVPIIDFGSPKV</sequence>
<dbReference type="Proteomes" id="UP000291117">
    <property type="component" value="Unassembled WGS sequence"/>
</dbReference>
<evidence type="ECO:0008006" key="3">
    <source>
        <dbReference type="Google" id="ProtNLM"/>
    </source>
</evidence>
<reference evidence="1 2" key="1">
    <citation type="submission" date="2019-02" db="EMBL/GenBank/DDBJ databases">
        <title>Pedobacter sp. RP-3-8 sp. nov., isolated from Arctic soil.</title>
        <authorList>
            <person name="Dahal R.H."/>
        </authorList>
    </citation>
    <scope>NUCLEOTIDE SEQUENCE [LARGE SCALE GENOMIC DNA]</scope>
    <source>
        <strain evidence="1 2">RP-3-8</strain>
    </source>
</reference>
<accession>A0A4R0NEK1</accession>
<comment type="caution">
    <text evidence="1">The sequence shown here is derived from an EMBL/GenBank/DDBJ whole genome shotgun (WGS) entry which is preliminary data.</text>
</comment>
<name>A0A4R0NEK1_9SPHI</name>